<evidence type="ECO:0000313" key="4">
    <source>
        <dbReference type="Proteomes" id="UP000468650"/>
    </source>
</evidence>
<name>A0A6N6RJI3_9FLAO</name>
<dbReference type="RefSeq" id="WP_151666973.1">
    <property type="nucleotide sequence ID" value="NZ_WBVO01000003.1"/>
</dbReference>
<dbReference type="EMBL" id="WBVO01000003">
    <property type="protein sequence ID" value="KAB2813771.1"/>
    <property type="molecule type" value="Genomic_DNA"/>
</dbReference>
<keyword evidence="2" id="KW-0732">Signal</keyword>
<evidence type="ECO:0000256" key="2">
    <source>
        <dbReference type="SAM" id="SignalP"/>
    </source>
</evidence>
<keyword evidence="1" id="KW-1133">Transmembrane helix</keyword>
<feature type="chain" id="PRO_5026792423" evidence="2">
    <location>
        <begin position="23"/>
        <end position="79"/>
    </location>
</feature>
<keyword evidence="1" id="KW-0472">Membrane</keyword>
<evidence type="ECO:0000313" key="3">
    <source>
        <dbReference type="EMBL" id="KAB2813771.1"/>
    </source>
</evidence>
<feature type="signal peptide" evidence="2">
    <location>
        <begin position="1"/>
        <end position="22"/>
    </location>
</feature>
<dbReference type="AlphaFoldDB" id="A0A6N6RJI3"/>
<protein>
    <submittedName>
        <fullName evidence="3">Uncharacterized protein</fullName>
    </submittedName>
</protein>
<feature type="transmembrane region" description="Helical" evidence="1">
    <location>
        <begin position="48"/>
        <end position="68"/>
    </location>
</feature>
<comment type="caution">
    <text evidence="3">The sequence shown here is derived from an EMBL/GenBank/DDBJ whole genome shotgun (WGS) entry which is preliminary data.</text>
</comment>
<keyword evidence="1" id="KW-0812">Transmembrane</keyword>
<sequence length="79" mass="8711">MRKKVVFIFFILALLASYNVDAQCAMCKAVAESNSGAGGSVANGLNSGILYLMVFPYLMMGVVAFLWYRHNKKTRTPQS</sequence>
<dbReference type="OrthoDB" id="678747at2"/>
<proteinExistence type="predicted"/>
<organism evidence="3 4">
    <name type="scientific">Phaeocystidibacter luteus</name>
    <dbReference type="NCBI Taxonomy" id="911197"/>
    <lineage>
        <taxon>Bacteria</taxon>
        <taxon>Pseudomonadati</taxon>
        <taxon>Bacteroidota</taxon>
        <taxon>Flavobacteriia</taxon>
        <taxon>Flavobacteriales</taxon>
        <taxon>Phaeocystidibacteraceae</taxon>
        <taxon>Phaeocystidibacter</taxon>
    </lineage>
</organism>
<dbReference type="Proteomes" id="UP000468650">
    <property type="component" value="Unassembled WGS sequence"/>
</dbReference>
<evidence type="ECO:0000256" key="1">
    <source>
        <dbReference type="SAM" id="Phobius"/>
    </source>
</evidence>
<gene>
    <name evidence="3" type="ORF">F8C67_06325</name>
</gene>
<reference evidence="3 4" key="1">
    <citation type="submission" date="2019-09" db="EMBL/GenBank/DDBJ databases">
        <title>Genomes of family Cryomorphaceae.</title>
        <authorList>
            <person name="Bowman J.P."/>
        </authorList>
    </citation>
    <scope>NUCLEOTIDE SEQUENCE [LARGE SCALE GENOMIC DNA]</scope>
    <source>
        <strain evidence="3 4">LMG 25704</strain>
    </source>
</reference>
<keyword evidence="4" id="KW-1185">Reference proteome</keyword>
<accession>A0A6N6RJI3</accession>